<proteinExistence type="predicted"/>
<dbReference type="EMBL" id="BART01004872">
    <property type="protein sequence ID" value="GAG58044.1"/>
    <property type="molecule type" value="Genomic_DNA"/>
</dbReference>
<dbReference type="InterPro" id="IPR023158">
    <property type="entry name" value="YerB-like_sf"/>
</dbReference>
<reference evidence="3" key="1">
    <citation type="journal article" date="2014" name="Front. Microbiol.">
        <title>High frequency of phylogenetically diverse reductive dehalogenase-homologous genes in deep subseafloor sedimentary metagenomes.</title>
        <authorList>
            <person name="Kawai M."/>
            <person name="Futagami T."/>
            <person name="Toyoda A."/>
            <person name="Takaki Y."/>
            <person name="Nishi S."/>
            <person name="Hori S."/>
            <person name="Arai W."/>
            <person name="Tsubouchi T."/>
            <person name="Morono Y."/>
            <person name="Uchiyama I."/>
            <person name="Ito T."/>
            <person name="Fujiyama A."/>
            <person name="Inagaki F."/>
            <person name="Takami H."/>
        </authorList>
    </citation>
    <scope>NUCLEOTIDE SEQUENCE</scope>
    <source>
        <strain evidence="3">Expedition CK06-06</strain>
    </source>
</reference>
<feature type="domain" description="DUF3048" evidence="2">
    <location>
        <begin position="60"/>
        <end position="205"/>
    </location>
</feature>
<dbReference type="SUPFAM" id="SSF159774">
    <property type="entry name" value="YerB-like"/>
    <property type="match status" value="1"/>
</dbReference>
<evidence type="ECO:0000313" key="3">
    <source>
        <dbReference type="EMBL" id="GAG58044.1"/>
    </source>
</evidence>
<accession>X0YP53</accession>
<gene>
    <name evidence="3" type="ORF">S01H4_11816</name>
</gene>
<dbReference type="InterPro" id="IPR021416">
    <property type="entry name" value="DUF3048_N"/>
</dbReference>
<feature type="non-terminal residue" evidence="3">
    <location>
        <position position="240"/>
    </location>
</feature>
<dbReference type="Pfam" id="PF11258">
    <property type="entry name" value="DUF3048"/>
    <property type="match status" value="1"/>
</dbReference>
<protein>
    <recommendedName>
        <fullName evidence="2">DUF3048 domain-containing protein</fullName>
    </recommendedName>
</protein>
<comment type="caution">
    <text evidence="3">The sequence shown here is derived from an EMBL/GenBank/DDBJ whole genome shotgun (WGS) entry which is preliminary data.</text>
</comment>
<dbReference type="Gene3D" id="3.50.90.10">
    <property type="entry name" value="YerB-like"/>
    <property type="match status" value="1"/>
</dbReference>
<organism evidence="3">
    <name type="scientific">marine sediment metagenome</name>
    <dbReference type="NCBI Taxonomy" id="412755"/>
    <lineage>
        <taxon>unclassified sequences</taxon>
        <taxon>metagenomes</taxon>
        <taxon>ecological metagenomes</taxon>
    </lineage>
</organism>
<evidence type="ECO:0000259" key="2">
    <source>
        <dbReference type="Pfam" id="PF11258"/>
    </source>
</evidence>
<name>X0YP53_9ZZZZ</name>
<evidence type="ECO:0000256" key="1">
    <source>
        <dbReference type="SAM" id="MobiDB-lite"/>
    </source>
</evidence>
<feature type="region of interest" description="Disordered" evidence="1">
    <location>
        <begin position="20"/>
        <end position="39"/>
    </location>
</feature>
<dbReference type="AlphaFoldDB" id="X0YP53"/>
<feature type="compositionally biased region" description="Acidic residues" evidence="1">
    <location>
        <begin position="20"/>
        <end position="36"/>
    </location>
</feature>
<sequence length="240" mass="26825">MVLIFTVIFTGCKKVDVPEEEPIAEETDEISEEVEDDSGKKIDEDKIAGMEITGNINIFSGLEISDEVWNSRPIALMIENSPDSRPQSGLIYADMVFEVVDEGGVTRYVAVYSSYDAGITGPVRSARSYYAEIARSFDSIYAFWGTYPEGYDIIRKLDMDVLDGNSDVIAYAKSGWRDYSRSNITEHTAFMSTIKLKEEAADYGYSLKGVQSPLRFKIDAVNSDKGDISDITINFSYDSY</sequence>